<comment type="caution">
    <text evidence="1">The sequence shown here is derived from an EMBL/GenBank/DDBJ whole genome shotgun (WGS) entry which is preliminary data.</text>
</comment>
<accession>A0ABU9IQP2</accession>
<gene>
    <name evidence="1" type="ORF">AAEO57_13370</name>
</gene>
<keyword evidence="2" id="KW-1185">Reference proteome</keyword>
<dbReference type="Proteomes" id="UP001485226">
    <property type="component" value="Unassembled WGS sequence"/>
</dbReference>
<protein>
    <submittedName>
        <fullName evidence="1">Uncharacterized protein</fullName>
    </submittedName>
</protein>
<dbReference type="RefSeq" id="WP_341693422.1">
    <property type="nucleotide sequence ID" value="NZ_JBBYHS010000013.1"/>
</dbReference>
<dbReference type="EMBL" id="JBBYHS010000013">
    <property type="protein sequence ID" value="MEL1254774.1"/>
    <property type="molecule type" value="Genomic_DNA"/>
</dbReference>
<evidence type="ECO:0000313" key="1">
    <source>
        <dbReference type="EMBL" id="MEL1254774.1"/>
    </source>
</evidence>
<proteinExistence type="predicted"/>
<organism evidence="1 2">
    <name type="scientific">Flavobacterium calami</name>
    <dbReference type="NCBI Taxonomy" id="3139144"/>
    <lineage>
        <taxon>Bacteria</taxon>
        <taxon>Pseudomonadati</taxon>
        <taxon>Bacteroidota</taxon>
        <taxon>Flavobacteriia</taxon>
        <taxon>Flavobacteriales</taxon>
        <taxon>Flavobacteriaceae</taxon>
        <taxon>Flavobacterium</taxon>
    </lineage>
</organism>
<reference evidence="1 2" key="1">
    <citation type="submission" date="2024-04" db="EMBL/GenBank/DDBJ databases">
        <title>Flavobacterium sp. DGU38 16S ribosomal RNA gene Genome sequencing and assembly.</title>
        <authorList>
            <person name="Park S."/>
        </authorList>
    </citation>
    <scope>NUCLEOTIDE SEQUENCE [LARGE SCALE GENOMIC DNA]</scope>
    <source>
        <strain evidence="1 2">DGU38</strain>
    </source>
</reference>
<sequence>MRNQTIKSKKKINRVSYTKFQDSKTNKSTNIYAKYSKKLLEGLEVCNGHYGKCFGWIKEILAELNEDGKSG</sequence>
<name>A0ABU9IQP2_9FLAO</name>
<evidence type="ECO:0000313" key="2">
    <source>
        <dbReference type="Proteomes" id="UP001485226"/>
    </source>
</evidence>